<gene>
    <name evidence="1" type="ORF">HYG81_14855</name>
</gene>
<organism evidence="1 2">
    <name type="scientific">Natrinema zhouii</name>
    <dbReference type="NCBI Taxonomy" id="1710539"/>
    <lineage>
        <taxon>Archaea</taxon>
        <taxon>Methanobacteriati</taxon>
        <taxon>Methanobacteriota</taxon>
        <taxon>Stenosarchaea group</taxon>
        <taxon>Halobacteria</taxon>
        <taxon>Halobacteriales</taxon>
        <taxon>Natrialbaceae</taxon>
        <taxon>Natrinema</taxon>
    </lineage>
</organism>
<dbReference type="KEGG" id="nay:HYG81_14855"/>
<keyword evidence="2" id="KW-1185">Reference proteome</keyword>
<dbReference type="EMBL" id="CP059154">
    <property type="protein sequence ID" value="QLK25352.1"/>
    <property type="molecule type" value="Genomic_DNA"/>
</dbReference>
<dbReference type="GeneID" id="56144510"/>
<protein>
    <submittedName>
        <fullName evidence="1">Uncharacterized protein</fullName>
    </submittedName>
</protein>
<dbReference type="AlphaFoldDB" id="A0A7D6CMW3"/>
<dbReference type="Proteomes" id="UP000510869">
    <property type="component" value="Chromosome"/>
</dbReference>
<reference evidence="1 2" key="1">
    <citation type="submission" date="2020-07" db="EMBL/GenBank/DDBJ databases">
        <title>Natrinema (YPL30) sp. nov. and Haloterrigena xxxxxx (YPL8) sp. nov., isolated from a salt mine.</title>
        <authorList>
            <person name="Cui H."/>
        </authorList>
    </citation>
    <scope>NUCLEOTIDE SEQUENCE [LARGE SCALE GENOMIC DNA]</scope>
    <source>
        <strain evidence="1 2">YPL13</strain>
    </source>
</reference>
<name>A0A7D6CMW3_9EURY</name>
<dbReference type="OrthoDB" id="155527at2157"/>
<dbReference type="RefSeq" id="WP_180840541.1">
    <property type="nucleotide sequence ID" value="NZ_CP059154.1"/>
</dbReference>
<accession>A0A7D6CMW3</accession>
<sequence length="177" mass="19670">MRERDGADAVTLLRRYSSAAVDSATDVASRLPGTGTARRLGRLWQRHVRERPDQYRASITFPTAPNRPSVGEVHGWIEALEHAFEGRLDVYARHGSVAVETDPVSAELFDEAEFDAICERIEDGYSGSHSVAHLKKWRRNDGRLVRAHVIVPVKPLFPRDETGDQAGARAATEIEAD</sequence>
<proteinExistence type="predicted"/>
<evidence type="ECO:0000313" key="2">
    <source>
        <dbReference type="Proteomes" id="UP000510869"/>
    </source>
</evidence>
<evidence type="ECO:0000313" key="1">
    <source>
        <dbReference type="EMBL" id="QLK25352.1"/>
    </source>
</evidence>